<dbReference type="EMBL" id="CABPRJ010000600">
    <property type="protein sequence ID" value="VVC31141.1"/>
    <property type="molecule type" value="Genomic_DNA"/>
</dbReference>
<evidence type="ECO:0000256" key="1">
    <source>
        <dbReference type="SAM" id="SignalP"/>
    </source>
</evidence>
<dbReference type="AlphaFoldDB" id="A0A5E4MFR6"/>
<evidence type="ECO:0000313" key="3">
    <source>
        <dbReference type="Proteomes" id="UP000325440"/>
    </source>
</evidence>
<name>A0A5E4MFR6_9HEMI</name>
<reference evidence="2 3" key="1">
    <citation type="submission" date="2019-08" db="EMBL/GenBank/DDBJ databases">
        <authorList>
            <person name="Alioto T."/>
            <person name="Alioto T."/>
            <person name="Gomez Garrido J."/>
        </authorList>
    </citation>
    <scope>NUCLEOTIDE SEQUENCE [LARGE SCALE GENOMIC DNA]</scope>
</reference>
<sequence length="709" mass="83114">MKLIALKMLFYTFIVHVINSQIQRKVSTMLGIISDRSKFQNIVEDFKIKYDLVEGAVIIDQSQDNKFGKVSQEFISFEIDLLLIFQQMAYVFDKRNDTRLIHADYFITICTYLPRCLDFININVIQNTITVMLNKIHIVLCHSLPTYLRTYINALPNHIESERFNETIANNLSDILSMTKDKTKIDKNLFEQQNYKNESMNFISSVYKIIGNIDFISCIGKNLGIIKQHYIEHNSNTKEIKFKVTKVSTRDNKKQIFSEINRNFLELNTKYTNNLRNECGLSNVEFRSKDLSKLETMQEIVFYTLKKLQQYCTNTILNNTKTNSKATLKDLNNTTDMMDMLQEICHKMSLILVYLIENEVNDDSIMFSTYLTFCGDFKGYTDVRCTSAFRGTAAVKNLEAEKIICIRETVKNIWTWNILITTTEVPKKKEDKHSKNENCKNLYLKYLVNIYNTIREFYNEFGRWANFVWLSGKYFLAENIDNQIMYDLKSKYITIKNVNMSLSVGYYAILPWGLNTYSIGTFHNAIVNHVDRTMNKFVYIYALIIQLYLERTSSIDSRVLQRIRNSVRWYTDGTELFYKYLYLPLYTDKDAQNEPQPSDKIKTIINRIKNIDDSGNISFDDIIPQHEKNAILVLSETNLPNNDDGYADFNNVINENCMDAMDYMCTYFRIAEKSMDIYLKLHSADTMYSEYCAEKIFDVKSDQKSIRVV</sequence>
<protein>
    <submittedName>
        <fullName evidence="2">Uncharacterized protein</fullName>
    </submittedName>
</protein>
<proteinExistence type="predicted"/>
<organism evidence="2 3">
    <name type="scientific">Cinara cedri</name>
    <dbReference type="NCBI Taxonomy" id="506608"/>
    <lineage>
        <taxon>Eukaryota</taxon>
        <taxon>Metazoa</taxon>
        <taxon>Ecdysozoa</taxon>
        <taxon>Arthropoda</taxon>
        <taxon>Hexapoda</taxon>
        <taxon>Insecta</taxon>
        <taxon>Pterygota</taxon>
        <taxon>Neoptera</taxon>
        <taxon>Paraneoptera</taxon>
        <taxon>Hemiptera</taxon>
        <taxon>Sternorrhyncha</taxon>
        <taxon>Aphidomorpha</taxon>
        <taxon>Aphidoidea</taxon>
        <taxon>Aphididae</taxon>
        <taxon>Lachninae</taxon>
        <taxon>Cinara</taxon>
    </lineage>
</organism>
<dbReference type="Proteomes" id="UP000325440">
    <property type="component" value="Unassembled WGS sequence"/>
</dbReference>
<keyword evidence="1" id="KW-0732">Signal</keyword>
<evidence type="ECO:0000313" key="2">
    <source>
        <dbReference type="EMBL" id="VVC31141.1"/>
    </source>
</evidence>
<dbReference type="OrthoDB" id="6630744at2759"/>
<gene>
    <name evidence="2" type="ORF">CINCED_3A002496</name>
</gene>
<accession>A0A5E4MFR6</accession>
<feature type="chain" id="PRO_5022676942" evidence="1">
    <location>
        <begin position="21"/>
        <end position="709"/>
    </location>
</feature>
<feature type="signal peptide" evidence="1">
    <location>
        <begin position="1"/>
        <end position="20"/>
    </location>
</feature>
<keyword evidence="3" id="KW-1185">Reference proteome</keyword>